<evidence type="ECO:0000256" key="2">
    <source>
        <dbReference type="PROSITE-ProRule" id="PRU00176"/>
    </source>
</evidence>
<dbReference type="Pfam" id="PF00076">
    <property type="entry name" value="RRM_1"/>
    <property type="match status" value="1"/>
</dbReference>
<dbReference type="SUPFAM" id="SSF54928">
    <property type="entry name" value="RNA-binding domain, RBD"/>
    <property type="match status" value="1"/>
</dbReference>
<reference evidence="4" key="1">
    <citation type="submission" date="2020-08" db="EMBL/GenBank/DDBJ databases">
        <title>Multicomponent nature underlies the extraordinary mechanical properties of spider dragline silk.</title>
        <authorList>
            <person name="Kono N."/>
            <person name="Nakamura H."/>
            <person name="Mori M."/>
            <person name="Yoshida Y."/>
            <person name="Ohtoshi R."/>
            <person name="Malay A.D."/>
            <person name="Moran D.A.P."/>
            <person name="Tomita M."/>
            <person name="Numata K."/>
            <person name="Arakawa K."/>
        </authorList>
    </citation>
    <scope>NUCLEOTIDE SEQUENCE</scope>
</reference>
<dbReference type="InterPro" id="IPR012677">
    <property type="entry name" value="Nucleotide-bd_a/b_plait_sf"/>
</dbReference>
<dbReference type="InterPro" id="IPR035979">
    <property type="entry name" value="RBD_domain_sf"/>
</dbReference>
<proteinExistence type="predicted"/>
<gene>
    <name evidence="4" type="ORF">TNIN_460621</name>
</gene>
<dbReference type="SMART" id="SM00360">
    <property type="entry name" value="RRM"/>
    <property type="match status" value="1"/>
</dbReference>
<comment type="caution">
    <text evidence="4">The sequence shown here is derived from an EMBL/GenBank/DDBJ whole genome shotgun (WGS) entry which is preliminary data.</text>
</comment>
<dbReference type="InterPro" id="IPR000504">
    <property type="entry name" value="RRM_dom"/>
</dbReference>
<sequence>MFIISFESGIASGGIQENSFPLNDFPENVFNKRKIFVGKLPSWVTKEDMITLFSAYGEVKHVQLFKGRRAINPGYGFVTFNTEEGSSNAIKARSDLSQPDFMTASQMEEGHCSYLQVRKF</sequence>
<organism evidence="4 5">
    <name type="scientific">Trichonephila inaurata madagascariensis</name>
    <dbReference type="NCBI Taxonomy" id="2747483"/>
    <lineage>
        <taxon>Eukaryota</taxon>
        <taxon>Metazoa</taxon>
        <taxon>Ecdysozoa</taxon>
        <taxon>Arthropoda</taxon>
        <taxon>Chelicerata</taxon>
        <taxon>Arachnida</taxon>
        <taxon>Araneae</taxon>
        <taxon>Araneomorphae</taxon>
        <taxon>Entelegynae</taxon>
        <taxon>Araneoidea</taxon>
        <taxon>Nephilidae</taxon>
        <taxon>Trichonephila</taxon>
        <taxon>Trichonephila inaurata</taxon>
    </lineage>
</organism>
<evidence type="ECO:0000313" key="4">
    <source>
        <dbReference type="EMBL" id="GFS32758.1"/>
    </source>
</evidence>
<evidence type="ECO:0000259" key="3">
    <source>
        <dbReference type="PROSITE" id="PS50102"/>
    </source>
</evidence>
<dbReference type="CDD" id="cd00590">
    <property type="entry name" value="RRM_SF"/>
    <property type="match status" value="1"/>
</dbReference>
<dbReference type="OrthoDB" id="10047851at2759"/>
<dbReference type="EMBL" id="BMAV01024383">
    <property type="protein sequence ID" value="GFS32758.1"/>
    <property type="molecule type" value="Genomic_DNA"/>
</dbReference>
<keyword evidence="5" id="KW-1185">Reference proteome</keyword>
<protein>
    <recommendedName>
        <fullName evidence="3">RRM domain-containing protein</fullName>
    </recommendedName>
</protein>
<dbReference type="GO" id="GO:0003723">
    <property type="term" value="F:RNA binding"/>
    <property type="evidence" value="ECO:0007669"/>
    <property type="project" value="UniProtKB-UniRule"/>
</dbReference>
<accession>A0A8X6J415</accession>
<dbReference type="PROSITE" id="PS50102">
    <property type="entry name" value="RRM"/>
    <property type="match status" value="1"/>
</dbReference>
<dbReference type="Proteomes" id="UP000886998">
    <property type="component" value="Unassembled WGS sequence"/>
</dbReference>
<dbReference type="Gene3D" id="3.30.70.330">
    <property type="match status" value="1"/>
</dbReference>
<name>A0A8X6J415_9ARAC</name>
<dbReference type="AlphaFoldDB" id="A0A8X6J415"/>
<evidence type="ECO:0000313" key="5">
    <source>
        <dbReference type="Proteomes" id="UP000886998"/>
    </source>
</evidence>
<dbReference type="PANTHER" id="PTHR15241:SF304">
    <property type="entry name" value="RRM DOMAIN-CONTAINING PROTEIN"/>
    <property type="match status" value="1"/>
</dbReference>
<feature type="domain" description="RRM" evidence="3">
    <location>
        <begin position="33"/>
        <end position="120"/>
    </location>
</feature>
<evidence type="ECO:0000256" key="1">
    <source>
        <dbReference type="ARBA" id="ARBA00022884"/>
    </source>
</evidence>
<keyword evidence="1 2" id="KW-0694">RNA-binding</keyword>
<dbReference type="PANTHER" id="PTHR15241">
    <property type="entry name" value="TRANSFORMER-2-RELATED"/>
    <property type="match status" value="1"/>
</dbReference>